<sequence length="540" mass="61253">NQTQFLQVLQEKKLVVESQEYQVEKIDKLKISFYPQTVNFKGVLVIPQEGSYLKLDFSANASSDYYHQYLSDPLQGISKRIAQRKNQIKQTGSTQETETPAEEEDKNYRQRLESEPFPPQIKKKILKEVRKLDRMHPWGSNRDVQEEYIEKLMSLPWWQTTTENKDLAAAQTELDKAGKKQSQVICLVGPPGTGKTSLGQSIAKATGRKFVKISVGGVHDESEIRGHRKTYIGAMPGRILQGMSQSRVVNPLFLIDEIDKVIDNVTGHHGNPTAALLEVLDPEQNEKFNDNYLGQDFPYDLSKVMFICTANNLENIPNPLRDRMDIIQLPPYTTIDKVQIAKNHSIPKILAKYELEKDQLTFTDEAIEEIINFYVHSGGVRTQERIFSRIADKFAVKQIKDNLKSEKIDLAKVREYLGFRTTERDNLVDYDEPGIEKLCKNLPKGGIPKDGPSAGITLTTAIISALTKKIIPQYIAMTGEITSKGKVSAIGGLREKITAAYEYKLKTIFIPWGNKNHLNDFPSQVKDKLEIIPVDNYLQI</sequence>
<organism evidence="1 2">
    <name type="scientific">Scutellospora calospora</name>
    <dbReference type="NCBI Taxonomy" id="85575"/>
    <lineage>
        <taxon>Eukaryota</taxon>
        <taxon>Fungi</taxon>
        <taxon>Fungi incertae sedis</taxon>
        <taxon>Mucoromycota</taxon>
        <taxon>Glomeromycotina</taxon>
        <taxon>Glomeromycetes</taxon>
        <taxon>Diversisporales</taxon>
        <taxon>Gigasporaceae</taxon>
        <taxon>Scutellospora</taxon>
    </lineage>
</organism>
<accession>A0ACA9MY01</accession>
<gene>
    <name evidence="1" type="ORF">SCALOS_LOCUS7662</name>
</gene>
<dbReference type="EMBL" id="CAJVPM010017763">
    <property type="protein sequence ID" value="CAG8621542.1"/>
    <property type="molecule type" value="Genomic_DNA"/>
</dbReference>
<comment type="caution">
    <text evidence="1">The sequence shown here is derived from an EMBL/GenBank/DDBJ whole genome shotgun (WGS) entry which is preliminary data.</text>
</comment>
<feature type="non-terminal residue" evidence="1">
    <location>
        <position position="1"/>
    </location>
</feature>
<evidence type="ECO:0000313" key="2">
    <source>
        <dbReference type="Proteomes" id="UP000789860"/>
    </source>
</evidence>
<protein>
    <submittedName>
        <fullName evidence="1">5117_t:CDS:1</fullName>
    </submittedName>
</protein>
<proteinExistence type="predicted"/>
<reference evidence="1" key="1">
    <citation type="submission" date="2021-06" db="EMBL/GenBank/DDBJ databases">
        <authorList>
            <person name="Kallberg Y."/>
            <person name="Tangrot J."/>
            <person name="Rosling A."/>
        </authorList>
    </citation>
    <scope>NUCLEOTIDE SEQUENCE</scope>
    <source>
        <strain evidence="1">AU212A</strain>
    </source>
</reference>
<keyword evidence="2" id="KW-1185">Reference proteome</keyword>
<name>A0ACA9MY01_9GLOM</name>
<evidence type="ECO:0000313" key="1">
    <source>
        <dbReference type="EMBL" id="CAG8621542.1"/>
    </source>
</evidence>
<dbReference type="Proteomes" id="UP000789860">
    <property type="component" value="Unassembled WGS sequence"/>
</dbReference>